<keyword evidence="4" id="KW-0812">Transmembrane</keyword>
<dbReference type="GO" id="GO:0004622">
    <property type="term" value="F:phosphatidylcholine lysophospholipase activity"/>
    <property type="evidence" value="ECO:0007669"/>
    <property type="project" value="TreeGrafter"/>
</dbReference>
<evidence type="ECO:0000259" key="5">
    <source>
        <dbReference type="Pfam" id="PF05057"/>
    </source>
</evidence>
<sequence length="494" mass="55580">MEKEEEEEARAYPPTNKKMTDHLCVLVHGLHGNPCHFDYIAGALREKHGDKLYVLAVKRNSGTLTYDGIERGGERVAHEIEDALKTLYEQDYEISKLSIVGYSLGGLVARYAIGLLYAKGYFDKIQPVNFTTFATPHVGVRSPARKSHFWNVLGARTVSASGRQLFMIDSFRDTGKPLLSVLATPGSIFMLGLVMFKHRSLYANIVNDNAAVFYTTGISKTDPFMELDKYHINYLPGYSPVIVDPDQYISAKGEKNSAPFRRWVIRRSMSLLTALPLYVFLFIFVPIASILFLINSAIQTVRSKRRIRSHEEGKSGAFFGSYKVPLIVEEMRNAVEDMYETVNAAQTPEYLFRDNYDRAEGTPSPKGQSRSHIPGMEQSLNNVSSRKTLKEDDDDRILDRSSSTLPPCTSSASSSSALPPPLSENNVPEFPTLALTPSQFAIIDSLNSVQFRKYPVHIHKAWHSHAAIIVRMPRKSFDEGKIVVKHWLETEFFA</sequence>
<name>A0A1J9Q9P2_9EURO</name>
<keyword evidence="4" id="KW-1133">Transmembrane helix</keyword>
<feature type="compositionally biased region" description="Low complexity" evidence="3">
    <location>
        <begin position="400"/>
        <end position="417"/>
    </location>
</feature>
<feature type="transmembrane region" description="Helical" evidence="4">
    <location>
        <begin position="271"/>
        <end position="294"/>
    </location>
</feature>
<dbReference type="PANTHER" id="PTHR12482">
    <property type="entry name" value="LIPASE ROG1-RELATED-RELATED"/>
    <property type="match status" value="1"/>
</dbReference>
<dbReference type="AlphaFoldDB" id="A0A1J9Q9P2"/>
<evidence type="ECO:0000256" key="4">
    <source>
        <dbReference type="SAM" id="Phobius"/>
    </source>
</evidence>
<accession>A0A1J9Q9P2</accession>
<dbReference type="GO" id="GO:0016042">
    <property type="term" value="P:lipid catabolic process"/>
    <property type="evidence" value="ECO:0007669"/>
    <property type="project" value="UniProtKB-KW"/>
</dbReference>
<feature type="domain" description="DUF676" evidence="5">
    <location>
        <begin position="20"/>
        <end position="215"/>
    </location>
</feature>
<dbReference type="Proteomes" id="UP000182235">
    <property type="component" value="Unassembled WGS sequence"/>
</dbReference>
<reference evidence="6 7" key="1">
    <citation type="submission" date="2015-07" db="EMBL/GenBank/DDBJ databases">
        <title>Emmonsia species relationships and genome sequence.</title>
        <authorList>
            <consortium name="The Broad Institute Genomics Platform"/>
            <person name="Cuomo C.A."/>
            <person name="Munoz J.F."/>
            <person name="Imamovic A."/>
            <person name="Priest M.E."/>
            <person name="Young S."/>
            <person name="Clay O.K."/>
            <person name="McEwen J.G."/>
        </authorList>
    </citation>
    <scope>NUCLEOTIDE SEQUENCE [LARGE SCALE GENOMIC DNA]</scope>
    <source>
        <strain evidence="6 7">UAMH 9510</strain>
    </source>
</reference>
<evidence type="ECO:0000313" key="6">
    <source>
        <dbReference type="EMBL" id="OJD16963.1"/>
    </source>
</evidence>
<protein>
    <recommendedName>
        <fullName evidence="5">DUF676 domain-containing protein</fullName>
    </recommendedName>
</protein>
<gene>
    <name evidence="6" type="ORF">AJ78_02897</name>
</gene>
<proteinExistence type="inferred from homology"/>
<evidence type="ECO:0000256" key="3">
    <source>
        <dbReference type="SAM" id="MobiDB-lite"/>
    </source>
</evidence>
<dbReference type="InterPro" id="IPR029058">
    <property type="entry name" value="AB_hydrolase_fold"/>
</dbReference>
<dbReference type="GO" id="GO:0005811">
    <property type="term" value="C:lipid droplet"/>
    <property type="evidence" value="ECO:0007669"/>
    <property type="project" value="TreeGrafter"/>
</dbReference>
<dbReference type="OrthoDB" id="273452at2759"/>
<dbReference type="PANTHER" id="PTHR12482:SF65">
    <property type="entry name" value="ESTERASE, PUTATIVE (AFU_ORTHOLOGUE AFUA_3G12320)-RELATED"/>
    <property type="match status" value="1"/>
</dbReference>
<evidence type="ECO:0000313" key="7">
    <source>
        <dbReference type="Proteomes" id="UP000182235"/>
    </source>
</evidence>
<comment type="similarity">
    <text evidence="1">Belongs to the putative lipase ROG1 family.</text>
</comment>
<dbReference type="Gene3D" id="3.40.50.1820">
    <property type="entry name" value="alpha/beta hydrolase"/>
    <property type="match status" value="1"/>
</dbReference>
<dbReference type="Pfam" id="PF05057">
    <property type="entry name" value="DUF676"/>
    <property type="match status" value="1"/>
</dbReference>
<keyword evidence="4" id="KW-0472">Membrane</keyword>
<keyword evidence="7" id="KW-1185">Reference proteome</keyword>
<organism evidence="6 7">
    <name type="scientific">Emergomyces pasteurianus Ep9510</name>
    <dbReference type="NCBI Taxonomy" id="1447872"/>
    <lineage>
        <taxon>Eukaryota</taxon>
        <taxon>Fungi</taxon>
        <taxon>Dikarya</taxon>
        <taxon>Ascomycota</taxon>
        <taxon>Pezizomycotina</taxon>
        <taxon>Eurotiomycetes</taxon>
        <taxon>Eurotiomycetidae</taxon>
        <taxon>Onygenales</taxon>
        <taxon>Ajellomycetaceae</taxon>
        <taxon>Emergomyces</taxon>
    </lineage>
</organism>
<dbReference type="InterPro" id="IPR044294">
    <property type="entry name" value="Lipase-like"/>
</dbReference>
<keyword evidence="2" id="KW-0442">Lipid degradation</keyword>
<dbReference type="GO" id="GO:0047372">
    <property type="term" value="F:monoacylglycerol lipase activity"/>
    <property type="evidence" value="ECO:0007669"/>
    <property type="project" value="TreeGrafter"/>
</dbReference>
<dbReference type="EMBL" id="LGRN01000085">
    <property type="protein sequence ID" value="OJD16963.1"/>
    <property type="molecule type" value="Genomic_DNA"/>
</dbReference>
<keyword evidence="2" id="KW-0443">Lipid metabolism</keyword>
<comment type="caution">
    <text evidence="6">The sequence shown here is derived from an EMBL/GenBank/DDBJ whole genome shotgun (WGS) entry which is preliminary data.</text>
</comment>
<evidence type="ECO:0000256" key="1">
    <source>
        <dbReference type="ARBA" id="ARBA00007920"/>
    </source>
</evidence>
<dbReference type="InterPro" id="IPR007751">
    <property type="entry name" value="DUF676_lipase-like"/>
</dbReference>
<evidence type="ECO:0000256" key="2">
    <source>
        <dbReference type="ARBA" id="ARBA00022963"/>
    </source>
</evidence>
<feature type="region of interest" description="Disordered" evidence="3">
    <location>
        <begin position="356"/>
        <end position="424"/>
    </location>
</feature>
<dbReference type="SUPFAM" id="SSF53474">
    <property type="entry name" value="alpha/beta-Hydrolases"/>
    <property type="match status" value="1"/>
</dbReference>